<dbReference type="Proteomes" id="UP001141806">
    <property type="component" value="Unassembled WGS sequence"/>
</dbReference>
<evidence type="ECO:0000313" key="8">
    <source>
        <dbReference type="EMBL" id="KAJ4972496.1"/>
    </source>
</evidence>
<comment type="caution">
    <text evidence="8">The sequence shown here is derived from an EMBL/GenBank/DDBJ whole genome shotgun (WGS) entry which is preliminary data.</text>
</comment>
<feature type="transmembrane region" description="Helical" evidence="6">
    <location>
        <begin position="136"/>
        <end position="154"/>
    </location>
</feature>
<proteinExistence type="inferred from homology"/>
<dbReference type="EMBL" id="JAMYWD010000004">
    <property type="protein sequence ID" value="KAJ4972496.1"/>
    <property type="molecule type" value="Genomic_DNA"/>
</dbReference>
<keyword evidence="9" id="KW-1185">Reference proteome</keyword>
<dbReference type="Pfam" id="PF00892">
    <property type="entry name" value="EamA"/>
    <property type="match status" value="2"/>
</dbReference>
<keyword evidence="4 6" id="KW-1133">Transmembrane helix</keyword>
<evidence type="ECO:0000259" key="7">
    <source>
        <dbReference type="Pfam" id="PF00892"/>
    </source>
</evidence>
<feature type="transmembrane region" description="Helical" evidence="6">
    <location>
        <begin position="102"/>
        <end position="124"/>
    </location>
</feature>
<dbReference type="InterPro" id="IPR030184">
    <property type="entry name" value="WAT1-related"/>
</dbReference>
<feature type="transmembrane region" description="Helical" evidence="6">
    <location>
        <begin position="41"/>
        <end position="63"/>
    </location>
</feature>
<dbReference type="GO" id="GO:0016020">
    <property type="term" value="C:membrane"/>
    <property type="evidence" value="ECO:0007669"/>
    <property type="project" value="UniProtKB-SubCell"/>
</dbReference>
<keyword evidence="5 6" id="KW-0472">Membrane</keyword>
<comment type="subcellular location">
    <subcellularLocation>
        <location evidence="1 6">Membrane</location>
        <topology evidence="1 6">Multi-pass membrane protein</topology>
    </subcellularLocation>
</comment>
<dbReference type="OrthoDB" id="1728340at2759"/>
<evidence type="ECO:0000256" key="6">
    <source>
        <dbReference type="RuleBase" id="RU363077"/>
    </source>
</evidence>
<feature type="transmembrane region" description="Helical" evidence="6">
    <location>
        <begin position="276"/>
        <end position="298"/>
    </location>
</feature>
<name>A0A9Q0KLN3_9MAGN</name>
<comment type="similarity">
    <text evidence="2 6">Belongs to the drug/metabolite transporter (DMT) superfamily. Plant drug/metabolite exporter (P-DME) (TC 2.A.7.4) family.</text>
</comment>
<evidence type="ECO:0000313" key="9">
    <source>
        <dbReference type="Proteomes" id="UP001141806"/>
    </source>
</evidence>
<dbReference type="GO" id="GO:0022857">
    <property type="term" value="F:transmembrane transporter activity"/>
    <property type="evidence" value="ECO:0007669"/>
    <property type="project" value="InterPro"/>
</dbReference>
<feature type="transmembrane region" description="Helical" evidence="6">
    <location>
        <begin position="304"/>
        <end position="322"/>
    </location>
</feature>
<evidence type="ECO:0000256" key="1">
    <source>
        <dbReference type="ARBA" id="ARBA00004141"/>
    </source>
</evidence>
<reference evidence="8" key="1">
    <citation type="journal article" date="2023" name="Plant J.">
        <title>The genome of the king protea, Protea cynaroides.</title>
        <authorList>
            <person name="Chang J."/>
            <person name="Duong T.A."/>
            <person name="Schoeman C."/>
            <person name="Ma X."/>
            <person name="Roodt D."/>
            <person name="Barker N."/>
            <person name="Li Z."/>
            <person name="Van de Peer Y."/>
            <person name="Mizrachi E."/>
        </authorList>
    </citation>
    <scope>NUCLEOTIDE SEQUENCE</scope>
    <source>
        <tissue evidence="8">Young leaves</tissue>
    </source>
</reference>
<evidence type="ECO:0000256" key="5">
    <source>
        <dbReference type="ARBA" id="ARBA00023136"/>
    </source>
</evidence>
<dbReference type="InterPro" id="IPR037185">
    <property type="entry name" value="EmrE-like"/>
</dbReference>
<dbReference type="InterPro" id="IPR000620">
    <property type="entry name" value="EamA_dom"/>
</dbReference>
<feature type="transmembrane region" description="Helical" evidence="6">
    <location>
        <begin position="180"/>
        <end position="200"/>
    </location>
</feature>
<feature type="transmembrane region" description="Helical" evidence="6">
    <location>
        <begin position="75"/>
        <end position="96"/>
    </location>
</feature>
<dbReference type="PANTHER" id="PTHR31218">
    <property type="entry name" value="WAT1-RELATED PROTEIN"/>
    <property type="match status" value="1"/>
</dbReference>
<accession>A0A9Q0KLN3</accession>
<sequence length="351" mass="38422">MGLRGCLRDTVPFAAMMTVECTNVGLNILSKAAMSRGMNTFVFLTYSYALATLLIIPPAFISFRRMNRPITLSILSKLLLLGVFGYSGQIFAYTGIRYSSPTLSAAISNLVPAFIFLLAVIFRMERLELRKSSSQAKFIGTIVSIAGAFVVTLYKGPTVLMTTPSPSSSYQLGTMVPSDWVIGGLFIATSSMMFAFWYILQATIVKEYPAEVTITCIYCFIVTIESAVVSLITERKPSIWSLKPGLELTAIVFAGFFGPTFSTAIHTWCLHKRGPVYAAMFRPLGIVIAVVMSFLFLGDSLHRGSMFGSMIIILGFYGVMWGKSEENKLVEDKGINGYGESSTQNAPLLSN</sequence>
<feature type="transmembrane region" description="Helical" evidence="6">
    <location>
        <begin position="212"/>
        <end position="233"/>
    </location>
</feature>
<feature type="domain" description="EamA" evidence="7">
    <location>
        <begin position="28"/>
        <end position="152"/>
    </location>
</feature>
<dbReference type="AlphaFoldDB" id="A0A9Q0KLN3"/>
<evidence type="ECO:0000256" key="2">
    <source>
        <dbReference type="ARBA" id="ARBA00007635"/>
    </source>
</evidence>
<evidence type="ECO:0000256" key="3">
    <source>
        <dbReference type="ARBA" id="ARBA00022692"/>
    </source>
</evidence>
<keyword evidence="3 6" id="KW-0812">Transmembrane</keyword>
<protein>
    <recommendedName>
        <fullName evidence="6">WAT1-related protein</fullName>
    </recommendedName>
</protein>
<evidence type="ECO:0000256" key="4">
    <source>
        <dbReference type="ARBA" id="ARBA00022989"/>
    </source>
</evidence>
<feature type="domain" description="EamA" evidence="7">
    <location>
        <begin position="182"/>
        <end position="320"/>
    </location>
</feature>
<dbReference type="SUPFAM" id="SSF103481">
    <property type="entry name" value="Multidrug resistance efflux transporter EmrE"/>
    <property type="match status" value="2"/>
</dbReference>
<gene>
    <name evidence="8" type="ORF">NE237_005670</name>
</gene>
<organism evidence="8 9">
    <name type="scientific">Protea cynaroides</name>
    <dbReference type="NCBI Taxonomy" id="273540"/>
    <lineage>
        <taxon>Eukaryota</taxon>
        <taxon>Viridiplantae</taxon>
        <taxon>Streptophyta</taxon>
        <taxon>Embryophyta</taxon>
        <taxon>Tracheophyta</taxon>
        <taxon>Spermatophyta</taxon>
        <taxon>Magnoliopsida</taxon>
        <taxon>Proteales</taxon>
        <taxon>Proteaceae</taxon>
        <taxon>Protea</taxon>
    </lineage>
</organism>
<feature type="transmembrane region" description="Helical" evidence="6">
    <location>
        <begin position="248"/>
        <end position="269"/>
    </location>
</feature>